<keyword evidence="2" id="KW-0540">Nuclease</keyword>
<dbReference type="InterPro" id="IPR007569">
    <property type="entry name" value="DUF559"/>
</dbReference>
<reference evidence="2 3" key="1">
    <citation type="submission" date="2021-01" db="EMBL/GenBank/DDBJ databases">
        <title>Brevundimonas vitis sp. nov., an bacterium isolated from grape (Vitis vinifera).</title>
        <authorList>
            <person name="Jiang L."/>
            <person name="Lee J."/>
        </authorList>
    </citation>
    <scope>NUCLEOTIDE SEQUENCE [LARGE SCALE GENOMIC DNA]</scope>
    <source>
        <strain evidence="2 3">GRTSA-9</strain>
    </source>
</reference>
<evidence type="ECO:0000313" key="3">
    <source>
        <dbReference type="Proteomes" id="UP000595448"/>
    </source>
</evidence>
<keyword evidence="3" id="KW-1185">Reference proteome</keyword>
<dbReference type="InterPro" id="IPR047216">
    <property type="entry name" value="Endonuclease_DUF559_bact"/>
</dbReference>
<dbReference type="EMBL" id="CP067977">
    <property type="protein sequence ID" value="QQQ19559.1"/>
    <property type="molecule type" value="Genomic_DNA"/>
</dbReference>
<protein>
    <submittedName>
        <fullName evidence="2">Endonuclease domain-containing protein</fullName>
    </submittedName>
</protein>
<dbReference type="Pfam" id="PF04480">
    <property type="entry name" value="DUF559"/>
    <property type="match status" value="1"/>
</dbReference>
<name>A0ABX7BTY5_9CAUL</name>
<accession>A0ABX7BTY5</accession>
<proteinExistence type="predicted"/>
<dbReference type="CDD" id="cd01038">
    <property type="entry name" value="Endonuclease_DUF559"/>
    <property type="match status" value="1"/>
</dbReference>
<dbReference type="PANTHER" id="PTHR38590">
    <property type="entry name" value="BLL0828 PROTEIN"/>
    <property type="match status" value="1"/>
</dbReference>
<dbReference type="GO" id="GO:0004519">
    <property type="term" value="F:endonuclease activity"/>
    <property type="evidence" value="ECO:0007669"/>
    <property type="project" value="UniProtKB-KW"/>
</dbReference>
<keyword evidence="2" id="KW-0378">Hydrolase</keyword>
<dbReference type="PANTHER" id="PTHR38590:SF1">
    <property type="entry name" value="BLL0828 PROTEIN"/>
    <property type="match status" value="1"/>
</dbReference>
<dbReference type="SUPFAM" id="SSF52980">
    <property type="entry name" value="Restriction endonuclease-like"/>
    <property type="match status" value="1"/>
</dbReference>
<dbReference type="InterPro" id="IPR011335">
    <property type="entry name" value="Restrct_endonuc-II-like"/>
</dbReference>
<organism evidence="2 3">
    <name type="scientific">Brevundimonas vitisensis</name>
    <dbReference type="NCBI Taxonomy" id="2800818"/>
    <lineage>
        <taxon>Bacteria</taxon>
        <taxon>Pseudomonadati</taxon>
        <taxon>Pseudomonadota</taxon>
        <taxon>Alphaproteobacteria</taxon>
        <taxon>Caulobacterales</taxon>
        <taxon>Caulobacteraceae</taxon>
        <taxon>Brevundimonas</taxon>
    </lineage>
</organism>
<evidence type="ECO:0000313" key="2">
    <source>
        <dbReference type="EMBL" id="QQQ19559.1"/>
    </source>
</evidence>
<feature type="domain" description="DUF559" evidence="1">
    <location>
        <begin position="8"/>
        <end position="104"/>
    </location>
</feature>
<evidence type="ECO:0000259" key="1">
    <source>
        <dbReference type="Pfam" id="PF04480"/>
    </source>
</evidence>
<keyword evidence="2" id="KW-0255">Endonuclease</keyword>
<dbReference type="Proteomes" id="UP000595448">
    <property type="component" value="Chromosome"/>
</dbReference>
<dbReference type="Gene3D" id="3.40.960.10">
    <property type="entry name" value="VSR Endonuclease"/>
    <property type="match status" value="1"/>
</dbReference>
<sequence>MRAPVLTQKRAKSLRRTMTPPETALWSRLRQRQPGRPAFRRQHPIGPYILDFYCSDRRLAIEIDGIAHNDQSDRDARRDVWLRDQGIKVVRIPAVDVLRDPDAAAVFVWSLVSPQ</sequence>
<gene>
    <name evidence="2" type="ORF">JIP62_05565</name>
</gene>